<dbReference type="EMBL" id="FLUX01000037">
    <property type="protein sequence ID" value="SBW26640.1"/>
    <property type="molecule type" value="Genomic_DNA"/>
</dbReference>
<keyword evidence="2" id="KW-1185">Reference proteome</keyword>
<sequence length="56" mass="6322">MPTKNPGKTNPCGWFFYVCDSVFLSITTTFSTGFTTYPCTNWGKIYPLISVMNLDD</sequence>
<gene>
    <name evidence="1" type="ORF">BN4901_3387</name>
</gene>
<evidence type="ECO:0000313" key="2">
    <source>
        <dbReference type="Proteomes" id="UP000195338"/>
    </source>
</evidence>
<proteinExistence type="predicted"/>
<organism evidence="1 2">
    <name type="scientific">Citrobacter europaeus</name>
    <dbReference type="NCBI Taxonomy" id="1914243"/>
    <lineage>
        <taxon>Bacteria</taxon>
        <taxon>Pseudomonadati</taxon>
        <taxon>Pseudomonadota</taxon>
        <taxon>Gammaproteobacteria</taxon>
        <taxon>Enterobacterales</taxon>
        <taxon>Enterobacteriaceae</taxon>
        <taxon>Citrobacter</taxon>
    </lineage>
</organism>
<accession>A0ABY0JS73</accession>
<name>A0ABY0JS73_9ENTR</name>
<protein>
    <submittedName>
        <fullName evidence="1">Uncharacterized protein</fullName>
    </submittedName>
</protein>
<evidence type="ECO:0000313" key="1">
    <source>
        <dbReference type="EMBL" id="SBW26640.1"/>
    </source>
</evidence>
<comment type="caution">
    <text evidence="1">The sequence shown here is derived from an EMBL/GenBank/DDBJ whole genome shotgun (WGS) entry which is preliminary data.</text>
</comment>
<reference evidence="1 2" key="1">
    <citation type="submission" date="2016-04" db="EMBL/GenBank/DDBJ databases">
        <authorList>
            <person name="Mornico D."/>
        </authorList>
    </citation>
    <scope>NUCLEOTIDE SEQUENCE [LARGE SCALE GENOMIC DNA]</scope>
    <source>
        <strain evidence="1 2">A121</strain>
    </source>
</reference>
<dbReference type="Proteomes" id="UP000195338">
    <property type="component" value="Unassembled WGS sequence"/>
</dbReference>